<dbReference type="GO" id="GO:0008234">
    <property type="term" value="F:cysteine-type peptidase activity"/>
    <property type="evidence" value="ECO:0007669"/>
    <property type="project" value="InterPro"/>
</dbReference>
<feature type="non-terminal residue" evidence="5">
    <location>
        <position position="1"/>
    </location>
</feature>
<organism evidence="5 6">
    <name type="scientific">Perkinsus chesapeaki</name>
    <name type="common">Clam parasite</name>
    <name type="synonym">Perkinsus andrewsi</name>
    <dbReference type="NCBI Taxonomy" id="330153"/>
    <lineage>
        <taxon>Eukaryota</taxon>
        <taxon>Sar</taxon>
        <taxon>Alveolata</taxon>
        <taxon>Perkinsozoa</taxon>
        <taxon>Perkinsea</taxon>
        <taxon>Perkinsida</taxon>
        <taxon>Perkinsidae</taxon>
        <taxon>Perkinsus</taxon>
    </lineage>
</organism>
<evidence type="ECO:0000313" key="5">
    <source>
        <dbReference type="EMBL" id="KAF4653015.1"/>
    </source>
</evidence>
<dbReference type="InterPro" id="IPR039417">
    <property type="entry name" value="Peptidase_C1A_papain-like"/>
</dbReference>
<proteinExistence type="inferred from homology"/>
<name>A0A7J6L090_PERCH</name>
<dbReference type="GO" id="GO:0003676">
    <property type="term" value="F:nucleic acid binding"/>
    <property type="evidence" value="ECO:0007669"/>
    <property type="project" value="InterPro"/>
</dbReference>
<dbReference type="SUPFAM" id="SSF54001">
    <property type="entry name" value="Cysteine proteinases"/>
    <property type="match status" value="1"/>
</dbReference>
<dbReference type="Proteomes" id="UP000591131">
    <property type="component" value="Unassembled WGS sequence"/>
</dbReference>
<dbReference type="GO" id="GO:0006508">
    <property type="term" value="P:proteolysis"/>
    <property type="evidence" value="ECO:0007669"/>
    <property type="project" value="InterPro"/>
</dbReference>
<dbReference type="InterPro" id="IPR036397">
    <property type="entry name" value="RNaseH_sf"/>
</dbReference>
<dbReference type="EMBL" id="JAAPAO010000861">
    <property type="protein sequence ID" value="KAF4653015.1"/>
    <property type="molecule type" value="Genomic_DNA"/>
</dbReference>
<dbReference type="AlphaFoldDB" id="A0A7J6L090"/>
<comment type="caution">
    <text evidence="5">The sequence shown here is derived from an EMBL/GenBank/DDBJ whole genome shotgun (WGS) entry which is preliminary data.</text>
</comment>
<dbReference type="InterPro" id="IPR000668">
    <property type="entry name" value="Peptidase_C1A_C"/>
</dbReference>
<dbReference type="InterPro" id="IPR013128">
    <property type="entry name" value="Peptidase_C1A"/>
</dbReference>
<dbReference type="Gene3D" id="3.30.420.10">
    <property type="entry name" value="Ribonuclease H-like superfamily/Ribonuclease H"/>
    <property type="match status" value="1"/>
</dbReference>
<dbReference type="InterPro" id="IPR038765">
    <property type="entry name" value="Papain-like_cys_pep_sf"/>
</dbReference>
<dbReference type="Gene3D" id="3.90.70.10">
    <property type="entry name" value="Cysteine proteinases"/>
    <property type="match status" value="1"/>
</dbReference>
<evidence type="ECO:0000259" key="4">
    <source>
        <dbReference type="SMART" id="SM00645"/>
    </source>
</evidence>
<feature type="domain" description="Peptidase C1A papain C-terminal" evidence="4">
    <location>
        <begin position="581"/>
        <end position="808"/>
    </location>
</feature>
<dbReference type="SMART" id="SM00645">
    <property type="entry name" value="Pept_C1"/>
    <property type="match status" value="1"/>
</dbReference>
<dbReference type="OrthoDB" id="190265at2759"/>
<feature type="region of interest" description="Disordered" evidence="3">
    <location>
        <begin position="49"/>
        <end position="80"/>
    </location>
</feature>
<protein>
    <recommendedName>
        <fullName evidence="4">Peptidase C1A papain C-terminal domain-containing protein</fullName>
    </recommendedName>
</protein>
<keyword evidence="6" id="KW-1185">Reference proteome</keyword>
<sequence>SGKVSSSVPQRHADVVNYRDIIDGRKYETIAADDSNDTDTVHVARVIRKRDDDDDYDDNENPNKVPRLERPLQVPKNPLPPLEKPPYFDIIQLPPDLLDIYRALPLGDDGRRRVSDDDFIYECAEFCHSLKHTGAPEITATLNCYFDPKSATTDFDHAAKKASRSCVTCALVKTDPGDRQPKNPTPADIVIPDRPFQVASLDILGPYITTTTSSGSTGKYYSINLVCQLTNMLLCHPTVNAPTSIDVQRAANLPHRLYHYPLQRILTDNASIIKSASNSMPSVHFDYVPVSASWLNGHAPRRRRLRRSFLTTALFDDKTWFGAVPRSAYEINSCSNLLAHGLSPLDMVIDGSGTSPFDTSEKCKLPDDKWSIWRKYKTDCRERTLKAMAKKTSNGPPLEIGDSVLVHTSEPHAKATTPWMPTRRIILEIDGKLTADNISDTGYTESSRVAGVPFHSTARVEKALGVSWAWTPAGSARLYAGYCKVMRHVYGAEDFHSSGPWSGIARFRFGDVAIIRRCHQELAPKTYHSAVINNMLLHQITVLILAISSDIIEAKYTEAISSEFGLRVLNYSFDSEDLGDLPASIDWPDKLPPVRDSGHCESCYAITPIECLEAVFAAKTAKIVPLSVQQLVDCSSEAPYHNRGCAGGQAYETRNYLVDKGLVKESVYPYTESFDKCKKDITEDPKNICFKPGSIENMYLVKKGDKAGTMQALTKGPLIAFLSTECEAWVNYKGGVITSEECSQTKPDHIATLVGYGTDQESGKRYWKIRNNWGSDWGDGGYVKLWLDSPNPKGICGILDPGCMYFGFDWTKFDPTSCL</sequence>
<evidence type="ECO:0000313" key="6">
    <source>
        <dbReference type="Proteomes" id="UP000591131"/>
    </source>
</evidence>
<evidence type="ECO:0000256" key="3">
    <source>
        <dbReference type="SAM" id="MobiDB-lite"/>
    </source>
</evidence>
<reference evidence="5 6" key="1">
    <citation type="submission" date="2020-04" db="EMBL/GenBank/DDBJ databases">
        <title>Perkinsus chesapeaki whole genome sequence.</title>
        <authorList>
            <person name="Bogema D.R."/>
        </authorList>
    </citation>
    <scope>NUCLEOTIDE SEQUENCE [LARGE SCALE GENOMIC DNA]</scope>
    <source>
        <strain evidence="5">ATCC PRA-425</strain>
    </source>
</reference>
<evidence type="ECO:0000256" key="2">
    <source>
        <dbReference type="ARBA" id="ARBA00023145"/>
    </source>
</evidence>
<evidence type="ECO:0000256" key="1">
    <source>
        <dbReference type="ARBA" id="ARBA00008455"/>
    </source>
</evidence>
<keyword evidence="2" id="KW-0865">Zymogen</keyword>
<dbReference type="CDD" id="cd02248">
    <property type="entry name" value="Peptidase_C1A"/>
    <property type="match status" value="1"/>
</dbReference>
<dbReference type="Pfam" id="PF00112">
    <property type="entry name" value="Peptidase_C1"/>
    <property type="match status" value="1"/>
</dbReference>
<gene>
    <name evidence="5" type="ORF">FOL47_010753</name>
</gene>
<dbReference type="PANTHER" id="PTHR12411">
    <property type="entry name" value="CYSTEINE PROTEASE FAMILY C1-RELATED"/>
    <property type="match status" value="1"/>
</dbReference>
<accession>A0A7J6L090</accession>
<comment type="similarity">
    <text evidence="1">Belongs to the peptidase C1 family.</text>
</comment>